<gene>
    <name evidence="1" type="ORF">QWY29_20500</name>
</gene>
<comment type="caution">
    <text evidence="1">The sequence shown here is derived from an EMBL/GenBank/DDBJ whole genome shotgun (WGS) entry which is preliminary data.</text>
</comment>
<feature type="non-terminal residue" evidence="1">
    <location>
        <position position="1"/>
    </location>
</feature>
<organism evidence="1 2">
    <name type="scientific">Nocardioides abyssi</name>
    <dbReference type="NCBI Taxonomy" id="3058370"/>
    <lineage>
        <taxon>Bacteria</taxon>
        <taxon>Bacillati</taxon>
        <taxon>Actinomycetota</taxon>
        <taxon>Actinomycetes</taxon>
        <taxon>Propionibacteriales</taxon>
        <taxon>Nocardioidaceae</taxon>
        <taxon>Nocardioides</taxon>
    </lineage>
</organism>
<protein>
    <submittedName>
        <fullName evidence="1">Transglutaminase domain-containing protein</fullName>
    </submittedName>
</protein>
<keyword evidence="2" id="KW-1185">Reference proteome</keyword>
<dbReference type="RefSeq" id="WP_300963068.1">
    <property type="nucleotide sequence ID" value="NZ_JAUHJR010000205.1"/>
</dbReference>
<evidence type="ECO:0000313" key="1">
    <source>
        <dbReference type="EMBL" id="MDN4163750.1"/>
    </source>
</evidence>
<reference evidence="1" key="1">
    <citation type="submission" date="2023-06" db="EMBL/GenBank/DDBJ databases">
        <title>Draft genome sequence of Nocardioides sp. SOB72.</title>
        <authorList>
            <person name="Zhang G."/>
        </authorList>
    </citation>
    <scope>NUCLEOTIDE SEQUENCE</scope>
    <source>
        <strain evidence="1">SOB72</strain>
    </source>
</reference>
<feature type="non-terminal residue" evidence="1">
    <location>
        <position position="90"/>
    </location>
</feature>
<evidence type="ECO:0000313" key="2">
    <source>
        <dbReference type="Proteomes" id="UP001168537"/>
    </source>
</evidence>
<dbReference type="Gene3D" id="3.10.620.30">
    <property type="match status" value="1"/>
</dbReference>
<dbReference type="Proteomes" id="UP001168537">
    <property type="component" value="Unassembled WGS sequence"/>
</dbReference>
<accession>A0ABT8EZZ4</accession>
<name>A0ABT8EZZ4_9ACTN</name>
<dbReference type="EMBL" id="JAUHJR010000205">
    <property type="protein sequence ID" value="MDN4163750.1"/>
    <property type="molecule type" value="Genomic_DNA"/>
</dbReference>
<proteinExistence type="predicted"/>
<sequence>QSPEQKTKQLTAYVQGLGNCRLSLSQTGYRLRPVAEVIRSAYGTEAEKAALLAALQQASGIQAEVKAVFPKTEDKDAAGLAAVSRLFVAD</sequence>